<dbReference type="Gene3D" id="2.50.20.10">
    <property type="entry name" value="Lipoprotein localisation LolA/LolB/LppX"/>
    <property type="match status" value="2"/>
</dbReference>
<protein>
    <submittedName>
        <fullName evidence="1">DUF4292 domain-containing protein</fullName>
    </submittedName>
</protein>
<proteinExistence type="predicted"/>
<reference evidence="1 2" key="1">
    <citation type="submission" date="2019-03" db="EMBL/GenBank/DDBJ databases">
        <title>Metabolic potential of uncultured bacteria and archaea associated with petroleum seepage in deep-sea sediments.</title>
        <authorList>
            <person name="Dong X."/>
            <person name="Hubert C."/>
        </authorList>
    </citation>
    <scope>NUCLEOTIDE SEQUENCE [LARGE SCALE GENOMIC DNA]</scope>
    <source>
        <strain evidence="1">E44_bin18</strain>
    </source>
</reference>
<accession>A0A523UPZ6</accession>
<sequence>MVKRIALAFLLLAFLGCVRGPRVAPSIKRRKEDLLQGISRSHERLESLRGRGRVAVSTGKKTYSGNFSLRYKNPGKLKIDIYGPFGLQLLSVSVFDDSVLALLPSANLAFISHLSMPGVGGLGDVVTADQFKELVTATVSLPEGPGAEEIKCDFKDKVATVIFSKSGYTNKLIVNPRTNAILEREIYDDAGKILLTCYYRRFKSLKGWSRPYVVKIHEEETGNGLEMVYEEQNLNAKIESSEFQLNIPVGAEVIKN</sequence>
<name>A0A523UPZ6_UNCT6</name>
<evidence type="ECO:0000313" key="2">
    <source>
        <dbReference type="Proteomes" id="UP000315525"/>
    </source>
</evidence>
<dbReference type="Proteomes" id="UP000315525">
    <property type="component" value="Unassembled WGS sequence"/>
</dbReference>
<comment type="caution">
    <text evidence="1">The sequence shown here is derived from an EMBL/GenBank/DDBJ whole genome shotgun (WGS) entry which is preliminary data.</text>
</comment>
<dbReference type="AlphaFoldDB" id="A0A523UPZ6"/>
<evidence type="ECO:0000313" key="1">
    <source>
        <dbReference type="EMBL" id="TET44371.1"/>
    </source>
</evidence>
<organism evidence="1 2">
    <name type="scientific">candidate division TA06 bacterium</name>
    <dbReference type="NCBI Taxonomy" id="2250710"/>
    <lineage>
        <taxon>Bacteria</taxon>
        <taxon>Bacteria division TA06</taxon>
    </lineage>
</organism>
<dbReference type="InterPro" id="IPR029046">
    <property type="entry name" value="LolA/LolB/LppX"/>
</dbReference>
<gene>
    <name evidence="1" type="ORF">E3J62_10475</name>
</gene>
<dbReference type="EMBL" id="SOJN01000127">
    <property type="protein sequence ID" value="TET44371.1"/>
    <property type="molecule type" value="Genomic_DNA"/>
</dbReference>
<dbReference type="SUPFAM" id="SSF89392">
    <property type="entry name" value="Prokaryotic lipoproteins and lipoprotein localization factors"/>
    <property type="match status" value="1"/>
</dbReference>
<dbReference type="PROSITE" id="PS51257">
    <property type="entry name" value="PROKAR_LIPOPROTEIN"/>
    <property type="match status" value="1"/>
</dbReference>